<name>A0AAV9NRH0_9EURO</name>
<keyword evidence="2" id="KW-0472">Membrane</keyword>
<comment type="caution">
    <text evidence="4">The sequence shown here is derived from an EMBL/GenBank/DDBJ whole genome shotgun (WGS) entry which is preliminary data.</text>
</comment>
<feature type="compositionally biased region" description="Polar residues" evidence="1">
    <location>
        <begin position="352"/>
        <end position="363"/>
    </location>
</feature>
<feature type="region of interest" description="Disordered" evidence="1">
    <location>
        <begin position="321"/>
        <end position="411"/>
    </location>
</feature>
<gene>
    <name evidence="4" type="ORF">LTR84_004608</name>
</gene>
<proteinExistence type="predicted"/>
<keyword evidence="5" id="KW-1185">Reference proteome</keyword>
<organism evidence="4 5">
    <name type="scientific">Exophiala bonariae</name>
    <dbReference type="NCBI Taxonomy" id="1690606"/>
    <lineage>
        <taxon>Eukaryota</taxon>
        <taxon>Fungi</taxon>
        <taxon>Dikarya</taxon>
        <taxon>Ascomycota</taxon>
        <taxon>Pezizomycotina</taxon>
        <taxon>Eurotiomycetes</taxon>
        <taxon>Chaetothyriomycetidae</taxon>
        <taxon>Chaetothyriales</taxon>
        <taxon>Herpotrichiellaceae</taxon>
        <taxon>Exophiala</taxon>
    </lineage>
</organism>
<dbReference type="AlphaFoldDB" id="A0AAV9NRH0"/>
<feature type="chain" id="PRO_5043631270" description="REJ domain-containing protein" evidence="3">
    <location>
        <begin position="19"/>
        <end position="411"/>
    </location>
</feature>
<evidence type="ECO:0000256" key="2">
    <source>
        <dbReference type="SAM" id="Phobius"/>
    </source>
</evidence>
<dbReference type="Proteomes" id="UP001358417">
    <property type="component" value="Unassembled WGS sequence"/>
</dbReference>
<evidence type="ECO:0000313" key="4">
    <source>
        <dbReference type="EMBL" id="KAK5062535.1"/>
    </source>
</evidence>
<evidence type="ECO:0000313" key="5">
    <source>
        <dbReference type="Proteomes" id="UP001358417"/>
    </source>
</evidence>
<reference evidence="4 5" key="1">
    <citation type="submission" date="2023-08" db="EMBL/GenBank/DDBJ databases">
        <title>Black Yeasts Isolated from many extreme environments.</title>
        <authorList>
            <person name="Coleine C."/>
            <person name="Stajich J.E."/>
            <person name="Selbmann L."/>
        </authorList>
    </citation>
    <scope>NUCLEOTIDE SEQUENCE [LARGE SCALE GENOMIC DNA]</scope>
    <source>
        <strain evidence="4 5">CCFEE 5792</strain>
    </source>
</reference>
<keyword evidence="3" id="KW-0732">Signal</keyword>
<feature type="compositionally biased region" description="Polar residues" evidence="1">
    <location>
        <begin position="401"/>
        <end position="411"/>
    </location>
</feature>
<accession>A0AAV9NRH0</accession>
<evidence type="ECO:0000256" key="3">
    <source>
        <dbReference type="SAM" id="SignalP"/>
    </source>
</evidence>
<keyword evidence="2" id="KW-1133">Transmembrane helix</keyword>
<dbReference type="GeneID" id="89972786"/>
<dbReference type="EMBL" id="JAVRRD010000002">
    <property type="protein sequence ID" value="KAK5062535.1"/>
    <property type="molecule type" value="Genomic_DNA"/>
</dbReference>
<keyword evidence="2" id="KW-0812">Transmembrane</keyword>
<sequence length="411" mass="41050">MRCFGGLQLIFLLSLTQCITVSSLPQGQGFSRPTPTSVENLASELLSAASAFQSSTVANGNGGGSSNTQATATGSSVGTGTGTGASTATRTSNASAGQSTATGTATGTAAADRTGTAGAASVTGSASNSQGTAGTASGATATTNSSGATTASNSASPANTGGASSNDDPDSTSGGGGSTGDGSSDAGDGGGSGSGSAADTQNKGSSNGGLSRGELAAVVILPILAAFAIFFLLFRYYRQIRERFNDWRATRNERGAYRRALDDPVGIFAIKHRRHSTGLSLPDMQSIMRPLSFGFSHPQRQTIKRKPLNYDASRINDGGFSSIGMAIPNSTTERNGEGGGDGEAGHQRNESEVSALTHATANANGAAIVGGRPRTDSSSSSFSSVSSTSSQEESTGFVDARTSQRASQITS</sequence>
<feature type="region of interest" description="Disordered" evidence="1">
    <location>
        <begin position="59"/>
        <end position="209"/>
    </location>
</feature>
<dbReference type="RefSeq" id="XP_064710807.1">
    <property type="nucleotide sequence ID" value="XM_064848183.1"/>
</dbReference>
<feature type="compositionally biased region" description="Low complexity" evidence="1">
    <location>
        <begin position="84"/>
        <end position="166"/>
    </location>
</feature>
<feature type="transmembrane region" description="Helical" evidence="2">
    <location>
        <begin position="215"/>
        <end position="234"/>
    </location>
</feature>
<feature type="compositionally biased region" description="Low complexity" evidence="1">
    <location>
        <begin position="377"/>
        <end position="390"/>
    </location>
</feature>
<evidence type="ECO:0008006" key="6">
    <source>
        <dbReference type="Google" id="ProtNLM"/>
    </source>
</evidence>
<feature type="signal peptide" evidence="3">
    <location>
        <begin position="1"/>
        <end position="18"/>
    </location>
</feature>
<protein>
    <recommendedName>
        <fullName evidence="6">REJ domain-containing protein</fullName>
    </recommendedName>
</protein>
<evidence type="ECO:0000256" key="1">
    <source>
        <dbReference type="SAM" id="MobiDB-lite"/>
    </source>
</evidence>